<dbReference type="InterPro" id="IPR045584">
    <property type="entry name" value="Pilin-like"/>
</dbReference>
<keyword evidence="7 11" id="KW-0812">Transmembrane</keyword>
<comment type="similarity">
    <text evidence="2">Belongs to the GSP G family.</text>
</comment>
<comment type="subcellular location">
    <subcellularLocation>
        <location evidence="1">Cell inner membrane</location>
        <topology evidence="1">Single-pass membrane protein</topology>
    </subcellularLocation>
</comment>
<dbReference type="GO" id="GO:0015627">
    <property type="term" value="C:type II protein secretion system complex"/>
    <property type="evidence" value="ECO:0007669"/>
    <property type="project" value="InterPro"/>
</dbReference>
<dbReference type="EMBL" id="FOPM01000031">
    <property type="protein sequence ID" value="SFH07555.1"/>
    <property type="molecule type" value="Genomic_DNA"/>
</dbReference>
<dbReference type="AlphaFoldDB" id="A0A1I2X209"/>
<protein>
    <recommendedName>
        <fullName evidence="3">Type II secretion system core protein G</fullName>
    </recommendedName>
</protein>
<keyword evidence="5" id="KW-0488">Methylation</keyword>
<dbReference type="RefSeq" id="WP_091974926.1">
    <property type="nucleotide sequence ID" value="NZ_FOPM01000031.1"/>
</dbReference>
<dbReference type="PANTHER" id="PTHR30093">
    <property type="entry name" value="GENERAL SECRETION PATHWAY PROTEIN G"/>
    <property type="match status" value="1"/>
</dbReference>
<keyword evidence="14" id="KW-1185">Reference proteome</keyword>
<dbReference type="STRING" id="582675.SAMN05192565_1316"/>
<feature type="domain" description="Type II secretion system protein GspG C-terminal" evidence="12">
    <location>
        <begin position="43"/>
        <end position="148"/>
    </location>
</feature>
<evidence type="ECO:0000256" key="11">
    <source>
        <dbReference type="SAM" id="Phobius"/>
    </source>
</evidence>
<keyword evidence="9 11" id="KW-0472">Membrane</keyword>
<dbReference type="InterPro" id="IPR013545">
    <property type="entry name" value="T2SS_protein-GspG_C"/>
</dbReference>
<evidence type="ECO:0000256" key="9">
    <source>
        <dbReference type="ARBA" id="ARBA00023136"/>
    </source>
</evidence>
<dbReference type="InterPro" id="IPR000983">
    <property type="entry name" value="Bac_GSPG_pilin"/>
</dbReference>
<dbReference type="Pfam" id="PF07963">
    <property type="entry name" value="N_methyl"/>
    <property type="match status" value="1"/>
</dbReference>
<dbReference type="NCBIfam" id="TIGR01710">
    <property type="entry name" value="typeII_sec_gspG"/>
    <property type="match status" value="1"/>
</dbReference>
<name>A0A1I2X209_9HYPH</name>
<dbReference type="SUPFAM" id="SSF54523">
    <property type="entry name" value="Pili subunits"/>
    <property type="match status" value="1"/>
</dbReference>
<sequence>MRDTRQTPITARPREDGEDGFSLVELLVVLAIIGMIATMVTPQVLGYLGRAKGDSAKVQAKNIARSVELYYLDAGSYPNSQQGLAALVSAPSGVNWQGPYVRDAKGLIDPWGRPYLYRSPGTGGAPFEVYSLGRDGQPGGTGEDADASST</sequence>
<dbReference type="InterPro" id="IPR012902">
    <property type="entry name" value="N_methyl_site"/>
</dbReference>
<evidence type="ECO:0000256" key="1">
    <source>
        <dbReference type="ARBA" id="ARBA00004377"/>
    </source>
</evidence>
<reference evidence="14" key="1">
    <citation type="submission" date="2016-10" db="EMBL/GenBank/DDBJ databases">
        <authorList>
            <person name="Varghese N."/>
            <person name="Submissions S."/>
        </authorList>
    </citation>
    <scope>NUCLEOTIDE SEQUENCE [LARGE SCALE GENOMIC DNA]</scope>
    <source>
        <strain evidence="14">Gh-105</strain>
    </source>
</reference>
<evidence type="ECO:0000256" key="5">
    <source>
        <dbReference type="ARBA" id="ARBA00022481"/>
    </source>
</evidence>
<dbReference type="PANTHER" id="PTHR30093:SF45">
    <property type="entry name" value="TYPE II SECRETION SYSTEM CORE PROTEIN G"/>
    <property type="match status" value="1"/>
</dbReference>
<dbReference type="PRINTS" id="PR00813">
    <property type="entry name" value="BCTERIALGSPG"/>
</dbReference>
<dbReference type="NCBIfam" id="TIGR02532">
    <property type="entry name" value="IV_pilin_GFxxxE"/>
    <property type="match status" value="1"/>
</dbReference>
<evidence type="ECO:0000256" key="8">
    <source>
        <dbReference type="ARBA" id="ARBA00022989"/>
    </source>
</evidence>
<evidence type="ECO:0000259" key="12">
    <source>
        <dbReference type="Pfam" id="PF08334"/>
    </source>
</evidence>
<evidence type="ECO:0000256" key="4">
    <source>
        <dbReference type="ARBA" id="ARBA00022475"/>
    </source>
</evidence>
<evidence type="ECO:0000313" key="14">
    <source>
        <dbReference type="Proteomes" id="UP000199229"/>
    </source>
</evidence>
<dbReference type="GO" id="GO:0015628">
    <property type="term" value="P:protein secretion by the type II secretion system"/>
    <property type="evidence" value="ECO:0007669"/>
    <property type="project" value="InterPro"/>
</dbReference>
<dbReference type="GO" id="GO:0005886">
    <property type="term" value="C:plasma membrane"/>
    <property type="evidence" value="ECO:0007669"/>
    <property type="project" value="UniProtKB-SubCell"/>
</dbReference>
<evidence type="ECO:0000256" key="2">
    <source>
        <dbReference type="ARBA" id="ARBA00009984"/>
    </source>
</evidence>
<dbReference type="Gene3D" id="3.30.700.10">
    <property type="entry name" value="Glycoprotein, Type 4 Pilin"/>
    <property type="match status" value="1"/>
</dbReference>
<evidence type="ECO:0000256" key="7">
    <source>
        <dbReference type="ARBA" id="ARBA00022692"/>
    </source>
</evidence>
<dbReference type="OrthoDB" id="9795612at2"/>
<evidence type="ECO:0000313" key="13">
    <source>
        <dbReference type="EMBL" id="SFH07555.1"/>
    </source>
</evidence>
<gene>
    <name evidence="13" type="ORF">SAMN05192565_1316</name>
</gene>
<organism evidence="13 14">
    <name type="scientific">Methylobacterium gossipiicola</name>
    <dbReference type="NCBI Taxonomy" id="582675"/>
    <lineage>
        <taxon>Bacteria</taxon>
        <taxon>Pseudomonadati</taxon>
        <taxon>Pseudomonadota</taxon>
        <taxon>Alphaproteobacteria</taxon>
        <taxon>Hyphomicrobiales</taxon>
        <taxon>Methylobacteriaceae</taxon>
        <taxon>Methylobacterium</taxon>
    </lineage>
</organism>
<keyword evidence="8 11" id="KW-1133">Transmembrane helix</keyword>
<keyword evidence="6" id="KW-0997">Cell inner membrane</keyword>
<dbReference type="Proteomes" id="UP000199229">
    <property type="component" value="Unassembled WGS sequence"/>
</dbReference>
<dbReference type="Pfam" id="PF08334">
    <property type="entry name" value="T2SSG"/>
    <property type="match status" value="1"/>
</dbReference>
<proteinExistence type="inferred from homology"/>
<feature type="region of interest" description="Disordered" evidence="10">
    <location>
        <begin position="129"/>
        <end position="150"/>
    </location>
</feature>
<accession>A0A1I2X209</accession>
<evidence type="ECO:0000256" key="10">
    <source>
        <dbReference type="SAM" id="MobiDB-lite"/>
    </source>
</evidence>
<feature type="transmembrane region" description="Helical" evidence="11">
    <location>
        <begin position="20"/>
        <end position="40"/>
    </location>
</feature>
<evidence type="ECO:0000256" key="3">
    <source>
        <dbReference type="ARBA" id="ARBA00020042"/>
    </source>
</evidence>
<dbReference type="InterPro" id="IPR010054">
    <property type="entry name" value="Type2_sec_GspG"/>
</dbReference>
<evidence type="ECO:0000256" key="6">
    <source>
        <dbReference type="ARBA" id="ARBA00022519"/>
    </source>
</evidence>
<keyword evidence="4" id="KW-1003">Cell membrane</keyword>